<dbReference type="InterPro" id="IPR041029">
    <property type="entry name" value="GbpA_2"/>
</dbReference>
<dbReference type="GO" id="GO:0005576">
    <property type="term" value="C:extracellular region"/>
    <property type="evidence" value="ECO:0007669"/>
    <property type="project" value="InterPro"/>
</dbReference>
<evidence type="ECO:0000256" key="3">
    <source>
        <dbReference type="ARBA" id="ARBA00022729"/>
    </source>
</evidence>
<evidence type="ECO:0000256" key="1">
    <source>
        <dbReference type="ARBA" id="ARBA00022525"/>
    </source>
</evidence>
<organism evidence="7 8">
    <name type="scientific">Photobacterium leiognathi subsp. mandapamensis</name>
    <name type="common">Photobacterium mandapamensis</name>
    <dbReference type="NCBI Taxonomy" id="48408"/>
    <lineage>
        <taxon>Bacteria</taxon>
        <taxon>Pseudomonadati</taxon>
        <taxon>Pseudomonadota</taxon>
        <taxon>Gammaproteobacteria</taxon>
        <taxon>Vibrionales</taxon>
        <taxon>Vibrionaceae</taxon>
        <taxon>Photobacterium</taxon>
    </lineage>
</organism>
<dbReference type="GO" id="GO:0030246">
    <property type="term" value="F:carbohydrate binding"/>
    <property type="evidence" value="ECO:0007669"/>
    <property type="project" value="InterPro"/>
</dbReference>
<dbReference type="InterPro" id="IPR036573">
    <property type="entry name" value="CBM_sf_5/12"/>
</dbReference>
<dbReference type="PANTHER" id="PTHR34823">
    <property type="entry name" value="GLCNAC-BINDING PROTEIN A"/>
    <property type="match status" value="1"/>
</dbReference>
<feature type="signal peptide" evidence="5">
    <location>
        <begin position="1"/>
        <end position="27"/>
    </location>
</feature>
<keyword evidence="4" id="KW-0378">Hydrolase</keyword>
<reference evidence="7 8" key="1">
    <citation type="submission" date="2018-03" db="EMBL/GenBank/DDBJ databases">
        <title>Whole genome sequencing of Histamine producing bacteria.</title>
        <authorList>
            <person name="Butler K."/>
        </authorList>
    </citation>
    <scope>NUCLEOTIDE SEQUENCE [LARGE SCALE GENOMIC DNA]</scope>
    <source>
        <strain evidence="7 8">Res.4.1</strain>
    </source>
</reference>
<dbReference type="Proteomes" id="UP000240530">
    <property type="component" value="Unassembled WGS sequence"/>
</dbReference>
<dbReference type="InterPro" id="IPR014756">
    <property type="entry name" value="Ig_E-set"/>
</dbReference>
<gene>
    <name evidence="7" type="ORF">C0W93_10320</name>
</gene>
<dbReference type="CDD" id="cd12215">
    <property type="entry name" value="ChiC_BD"/>
    <property type="match status" value="2"/>
</dbReference>
<name>A0A2T3KVH7_PHOLD</name>
<evidence type="ECO:0000259" key="6">
    <source>
        <dbReference type="SMART" id="SM00495"/>
    </source>
</evidence>
<dbReference type="InterPro" id="IPR003610">
    <property type="entry name" value="CBM5/12"/>
</dbReference>
<dbReference type="SUPFAM" id="SSF51055">
    <property type="entry name" value="Carbohydrate binding domain"/>
    <property type="match status" value="2"/>
</dbReference>
<feature type="domain" description="Chitin-binding type-3" evidence="6">
    <location>
        <begin position="417"/>
        <end position="462"/>
    </location>
</feature>
<evidence type="ECO:0000256" key="5">
    <source>
        <dbReference type="SAM" id="SignalP"/>
    </source>
</evidence>
<dbReference type="Pfam" id="PF18416">
    <property type="entry name" value="GbpA_2"/>
    <property type="match status" value="1"/>
</dbReference>
<comment type="caution">
    <text evidence="7">The sequence shown here is derived from an EMBL/GenBank/DDBJ whole genome shotgun (WGS) entry which is preliminary data.</text>
</comment>
<keyword evidence="3 5" id="KW-0732">Signal</keyword>
<dbReference type="GO" id="GO:0005975">
    <property type="term" value="P:carbohydrate metabolic process"/>
    <property type="evidence" value="ECO:0007669"/>
    <property type="project" value="InterPro"/>
</dbReference>
<feature type="domain" description="Chitin-binding type-3" evidence="6">
    <location>
        <begin position="364"/>
        <end position="408"/>
    </location>
</feature>
<sequence>MSSKFTKLSLSVAFAIANVAAIGAANAHGWAEFPSARQNTCYNDGGYWSNAIPNAACKASYDKSGVEAFIQRNEVASLNPNYNDINTVKANIKDGQLCAAGMPGKTGLDVPHKDWQKTEIVLDANGEFDFVWTATAPHNPSFWEFYLTKPGHDFTQPLNWDDLELVHTVGNVMPNAGTPYKTYNFKVKLPTDRSGDAVLYTRWQRIDPVGEGFYNCSDITIKQSGNGGEVTPPPVVGGDMNAIPGYFVPAGYQTPAVGDIVRFRLMAPVTGAEVFDHRLVITAANQATWAETLATELNALDSEKLFVGVWNQAAAQYEFNASNVHANQVWVSEKDYAFAVSTIKALEPLPPVPPVDPEEPETEVPEGSWSKTAVYNAGDVVTHMGKTWKAGWWTQGEEPSKAEVWKQVLAEDEKPEVGGWSATKVYYENDVVTHNGDSWKAGWYTKGEEPGTTGEWGVWRKL</sequence>
<dbReference type="RefSeq" id="WP_008988865.1">
    <property type="nucleotide sequence ID" value="NZ_CP131579.1"/>
</dbReference>
<dbReference type="SUPFAM" id="SSF81296">
    <property type="entry name" value="E set domains"/>
    <property type="match status" value="1"/>
</dbReference>
<dbReference type="GO" id="GO:0008061">
    <property type="term" value="F:chitin binding"/>
    <property type="evidence" value="ECO:0007669"/>
    <property type="project" value="UniProtKB-KW"/>
</dbReference>
<keyword evidence="1" id="KW-0964">Secreted</keyword>
<dbReference type="Pfam" id="PF03067">
    <property type="entry name" value="LPMO_10"/>
    <property type="match status" value="1"/>
</dbReference>
<evidence type="ECO:0000256" key="2">
    <source>
        <dbReference type="ARBA" id="ARBA00022669"/>
    </source>
</evidence>
<dbReference type="Gene3D" id="2.70.50.50">
    <property type="entry name" value="chitin-binding protein cbp21"/>
    <property type="match status" value="1"/>
</dbReference>
<dbReference type="InterPro" id="IPR004302">
    <property type="entry name" value="Cellulose/chitin-bd_N"/>
</dbReference>
<evidence type="ECO:0000313" key="8">
    <source>
        <dbReference type="Proteomes" id="UP000240530"/>
    </source>
</evidence>
<feature type="chain" id="PRO_5015734929" description="Chitin-binding type-3 domain-containing protein" evidence="5">
    <location>
        <begin position="28"/>
        <end position="462"/>
    </location>
</feature>
<proteinExistence type="predicted"/>
<dbReference type="Pfam" id="PF02839">
    <property type="entry name" value="CBM_5_12"/>
    <property type="match status" value="1"/>
</dbReference>
<evidence type="ECO:0000313" key="7">
    <source>
        <dbReference type="EMBL" id="PSV11113.1"/>
    </source>
</evidence>
<dbReference type="SMART" id="SM00495">
    <property type="entry name" value="ChtBD3"/>
    <property type="match status" value="2"/>
</dbReference>
<dbReference type="AlphaFoldDB" id="A0A2T3KVH7"/>
<dbReference type="InterPro" id="IPR051024">
    <property type="entry name" value="GlcNAc_Chitin_IntDeg"/>
</dbReference>
<dbReference type="GO" id="GO:0004553">
    <property type="term" value="F:hydrolase activity, hydrolyzing O-glycosyl compounds"/>
    <property type="evidence" value="ECO:0007669"/>
    <property type="project" value="InterPro"/>
</dbReference>
<dbReference type="EMBL" id="PYNS01000008">
    <property type="protein sequence ID" value="PSV11113.1"/>
    <property type="molecule type" value="Genomic_DNA"/>
</dbReference>
<evidence type="ECO:0000256" key="4">
    <source>
        <dbReference type="ARBA" id="ARBA00022801"/>
    </source>
</evidence>
<dbReference type="Gene3D" id="3.30.70.2150">
    <property type="match status" value="1"/>
</dbReference>
<keyword evidence="2" id="KW-0147">Chitin-binding</keyword>
<dbReference type="Gene3D" id="2.10.10.20">
    <property type="entry name" value="Carbohydrate-binding module superfamily 5/12"/>
    <property type="match status" value="2"/>
</dbReference>
<dbReference type="CDD" id="cd21177">
    <property type="entry name" value="LPMO_AA10"/>
    <property type="match status" value="1"/>
</dbReference>
<accession>A0A2T3KVH7</accession>
<dbReference type="PANTHER" id="PTHR34823:SF1">
    <property type="entry name" value="CHITIN-BINDING TYPE-4 DOMAIN-CONTAINING PROTEIN"/>
    <property type="match status" value="1"/>
</dbReference>
<protein>
    <recommendedName>
        <fullName evidence="6">Chitin-binding type-3 domain-containing protein</fullName>
    </recommendedName>
</protein>